<dbReference type="EMBL" id="MN096369">
    <property type="protein sequence ID" value="QDK02645.1"/>
    <property type="molecule type" value="Genomic_DNA"/>
</dbReference>
<dbReference type="Proteomes" id="UP000319596">
    <property type="component" value="Segment"/>
</dbReference>
<evidence type="ECO:0000313" key="3">
    <source>
        <dbReference type="EMBL" id="QDK02645.1"/>
    </source>
</evidence>
<name>A0A514U146_9CAUD</name>
<feature type="coiled-coil region" evidence="1">
    <location>
        <begin position="41"/>
        <end position="82"/>
    </location>
</feature>
<evidence type="ECO:0000256" key="1">
    <source>
        <dbReference type="SAM" id="Coils"/>
    </source>
</evidence>
<organism evidence="3 4">
    <name type="scientific">Gordonia phage Phendrix</name>
    <dbReference type="NCBI Taxonomy" id="2593335"/>
    <lineage>
        <taxon>Viruses</taxon>
        <taxon>Duplodnaviria</taxon>
        <taxon>Heunggongvirae</taxon>
        <taxon>Uroviricota</taxon>
        <taxon>Caudoviricetes</taxon>
        <taxon>Godonkavirus</taxon>
        <taxon>Godonkavirus phendrix</taxon>
    </lineage>
</organism>
<reference evidence="3 4" key="1">
    <citation type="submission" date="2019-06" db="EMBL/GenBank/DDBJ databases">
        <authorList>
            <person name="Burns M.A."/>
            <person name="Hill G.C."/>
            <person name="Wesley B.E."/>
            <person name="Womack T.V."/>
            <person name="Krukonis G.P."/>
            <person name="Delesalle V.A."/>
            <person name="Garlena R.A."/>
            <person name="Russell D.A."/>
            <person name="Pope W.H."/>
            <person name="Jacobs-Sera D."/>
            <person name="Hatfull G.F."/>
        </authorList>
    </citation>
    <scope>NUCLEOTIDE SEQUENCE [LARGE SCALE GENOMIC DNA]</scope>
</reference>
<feature type="transmembrane region" description="Helical" evidence="2">
    <location>
        <begin position="6"/>
        <end position="27"/>
    </location>
</feature>
<evidence type="ECO:0000313" key="4">
    <source>
        <dbReference type="Proteomes" id="UP000319596"/>
    </source>
</evidence>
<keyword evidence="2" id="KW-1133">Transmembrane helix</keyword>
<sequence length="125" mass="14101">MNGAALIQFIAAIGGSAGLATLISVIASRRKNSAEVAEIWNRLTKDALEREEKSKNEIREELNAMRRERDDIKAQLKSNEQQVRTCGHKYDRLAGLTRRLILEMPNETKRAEYEAALKFIDDSVA</sequence>
<dbReference type="GeneID" id="77924659"/>
<dbReference type="KEGG" id="vg:77924659"/>
<keyword evidence="1" id="KW-0175">Coiled coil</keyword>
<dbReference type="RefSeq" id="YP_010649141.1">
    <property type="nucleotide sequence ID" value="NC_070764.1"/>
</dbReference>
<keyword evidence="2" id="KW-0472">Membrane</keyword>
<keyword evidence="2" id="KW-0812">Transmembrane</keyword>
<proteinExistence type="predicted"/>
<protein>
    <submittedName>
        <fullName evidence="3">Uncharacterized protein</fullName>
    </submittedName>
</protein>
<gene>
    <name evidence="3" type="primary">97</name>
    <name evidence="3" type="ORF">SEA_PHENDRIX_97</name>
</gene>
<accession>A0A514U146</accession>
<evidence type="ECO:0000256" key="2">
    <source>
        <dbReference type="SAM" id="Phobius"/>
    </source>
</evidence>
<keyword evidence="4" id="KW-1185">Reference proteome</keyword>